<accession>A0ABX9Q2J6</accession>
<dbReference type="EMBL" id="RAWI01001295">
    <property type="protein sequence ID" value="RKH77014.1"/>
    <property type="molecule type" value="Genomic_DNA"/>
</dbReference>
<protein>
    <submittedName>
        <fullName evidence="1">Methionine synthase</fullName>
    </submittedName>
</protein>
<proteinExistence type="predicted"/>
<reference evidence="1 2" key="1">
    <citation type="submission" date="2018-09" db="EMBL/GenBank/DDBJ databases">
        <authorList>
            <person name="Livingstone P.G."/>
            <person name="Whitworth D.E."/>
        </authorList>
    </citation>
    <scope>NUCLEOTIDE SEQUENCE [LARGE SCALE GENOMIC DNA]</scope>
    <source>
        <strain evidence="1 2">CA031B</strain>
    </source>
</reference>
<evidence type="ECO:0000313" key="1">
    <source>
        <dbReference type="EMBL" id="RKH77014.1"/>
    </source>
</evidence>
<name>A0ABX9Q2J6_9BACT</name>
<feature type="non-terminal residue" evidence="1">
    <location>
        <position position="44"/>
    </location>
</feature>
<gene>
    <name evidence="1" type="ORF">D7Y13_44170</name>
</gene>
<comment type="caution">
    <text evidence="1">The sequence shown here is derived from an EMBL/GenBank/DDBJ whole genome shotgun (WGS) entry which is preliminary data.</text>
</comment>
<keyword evidence="2" id="KW-1185">Reference proteome</keyword>
<sequence>MITRTPLTLTSEGVVSTGIGSWPGTELADALKIAFAECPDLPYL</sequence>
<dbReference type="Proteomes" id="UP000278907">
    <property type="component" value="Unassembled WGS sequence"/>
</dbReference>
<evidence type="ECO:0000313" key="2">
    <source>
        <dbReference type="Proteomes" id="UP000278907"/>
    </source>
</evidence>
<organism evidence="1 2">
    <name type="scientific">Corallococcus praedator</name>
    <dbReference type="NCBI Taxonomy" id="2316724"/>
    <lineage>
        <taxon>Bacteria</taxon>
        <taxon>Pseudomonadati</taxon>
        <taxon>Myxococcota</taxon>
        <taxon>Myxococcia</taxon>
        <taxon>Myxococcales</taxon>
        <taxon>Cystobacterineae</taxon>
        <taxon>Myxococcaceae</taxon>
        <taxon>Corallococcus</taxon>
    </lineage>
</organism>